<sequence>MRVLLCILITIVFGNADIIERFTKPENCKSCHNEQFNAWKTSLHSLSHEKNNELYEKSVKFVALETSKGHGEVIVSCSNCHNPRLEIKEIDDVYTIAKTFDLKTQKTEKIDKALDVEHIQNGISCYICHNVDSIKPKSSQNQVGYKNFEWTKDETIVGPYEDSDNRAGFHKSSQREHFINGNNLCLSCHQGVAFDNPLAIYNTGDEHLQSGDTQRCVDCHMKPATKGIISPHSKPESAKERELKAHLFAGVRNSFELLNDSLKIDLKKTAQNKANLNVVNLTSHNLPSGFSGRNMTVKVTFYDKNAQELNSKDINFEKIYHNKFGVITLSYSADKLISDTTLKAYEDRNIEIDAPLHVSSAKVEVLYYVLSPKLQERIIVNDEKYTKPYQIYKATFSLK</sequence>
<evidence type="ECO:0000259" key="1">
    <source>
        <dbReference type="Pfam" id="PF13435"/>
    </source>
</evidence>
<name>A0A2I1NC11_9BACT</name>
<dbReference type="Pfam" id="PF13435">
    <property type="entry name" value="Cytochrome_C554"/>
    <property type="match status" value="1"/>
</dbReference>
<dbReference type="InterPro" id="IPR036280">
    <property type="entry name" value="Multihaem_cyt_sf"/>
</dbReference>
<organism evidence="2 3">
    <name type="scientific">Campylobacter ureolyticus</name>
    <dbReference type="NCBI Taxonomy" id="827"/>
    <lineage>
        <taxon>Bacteria</taxon>
        <taxon>Pseudomonadati</taxon>
        <taxon>Campylobacterota</taxon>
        <taxon>Epsilonproteobacteria</taxon>
        <taxon>Campylobacterales</taxon>
        <taxon>Campylobacteraceae</taxon>
        <taxon>Campylobacter</taxon>
    </lineage>
</organism>
<dbReference type="Proteomes" id="UP000234639">
    <property type="component" value="Unassembled WGS sequence"/>
</dbReference>
<comment type="caution">
    <text evidence="2">The sequence shown here is derived from an EMBL/GenBank/DDBJ whole genome shotgun (WGS) entry which is preliminary data.</text>
</comment>
<dbReference type="EMBL" id="PKHU01000001">
    <property type="protein sequence ID" value="PKZ29919.1"/>
    <property type="molecule type" value="Genomic_DNA"/>
</dbReference>
<dbReference type="AlphaFoldDB" id="A0A2I1NC11"/>
<reference evidence="2 3" key="1">
    <citation type="submission" date="2017-12" db="EMBL/GenBank/DDBJ databases">
        <title>Phylogenetic diversity of female urinary microbiome.</title>
        <authorList>
            <person name="Thomas-White K."/>
            <person name="Wolfe A.J."/>
        </authorList>
    </citation>
    <scope>NUCLEOTIDE SEQUENCE [LARGE SCALE GENOMIC DNA]</scope>
    <source>
        <strain evidence="2 3">UMB0112</strain>
    </source>
</reference>
<dbReference type="InterPro" id="IPR023155">
    <property type="entry name" value="Cyt_c-552/4"/>
</dbReference>
<gene>
    <name evidence="2" type="ORF">CYJ41_00310</name>
</gene>
<evidence type="ECO:0000313" key="3">
    <source>
        <dbReference type="Proteomes" id="UP000234639"/>
    </source>
</evidence>
<evidence type="ECO:0000313" key="2">
    <source>
        <dbReference type="EMBL" id="PKZ29919.1"/>
    </source>
</evidence>
<proteinExistence type="predicted"/>
<dbReference type="SUPFAM" id="SSF48695">
    <property type="entry name" value="Multiheme cytochromes"/>
    <property type="match status" value="1"/>
</dbReference>
<dbReference type="RefSeq" id="WP_101636415.1">
    <property type="nucleotide sequence ID" value="NZ_PKHU01000001.1"/>
</dbReference>
<feature type="domain" description="Cytochrome c-552/4" evidence="1">
    <location>
        <begin position="28"/>
        <end position="83"/>
    </location>
</feature>
<protein>
    <recommendedName>
        <fullName evidence="1">Cytochrome c-552/4 domain-containing protein</fullName>
    </recommendedName>
</protein>
<accession>A0A2I1NC11</accession>
<dbReference type="Gene3D" id="1.10.1130.10">
    <property type="entry name" value="Flavocytochrome C3, Chain A"/>
    <property type="match status" value="1"/>
</dbReference>